<name>A0A6J4NB26_9ACTN</name>
<evidence type="ECO:0000313" key="1">
    <source>
        <dbReference type="EMBL" id="CAA9383507.1"/>
    </source>
</evidence>
<protein>
    <submittedName>
        <fullName evidence="1">Uncharacterized protein</fullName>
    </submittedName>
</protein>
<dbReference type="AlphaFoldDB" id="A0A6J4NB26"/>
<reference evidence="1" key="1">
    <citation type="submission" date="2020-02" db="EMBL/GenBank/DDBJ databases">
        <authorList>
            <person name="Meier V. D."/>
        </authorList>
    </citation>
    <scope>NUCLEOTIDE SEQUENCE</scope>
    <source>
        <strain evidence="1">AVDCRST_MAG22</strain>
    </source>
</reference>
<organism evidence="1">
    <name type="scientific">uncultured Rubrobacteraceae bacterium</name>
    <dbReference type="NCBI Taxonomy" id="349277"/>
    <lineage>
        <taxon>Bacteria</taxon>
        <taxon>Bacillati</taxon>
        <taxon>Actinomycetota</taxon>
        <taxon>Rubrobacteria</taxon>
        <taxon>Rubrobacterales</taxon>
        <taxon>Rubrobacteraceae</taxon>
        <taxon>environmental samples</taxon>
    </lineage>
</organism>
<sequence>MMFPSQDDLETNGSTLVRQRAFGLRERTSERADPAGFELATHGPGNLPRYLVIEQ</sequence>
<dbReference type="EMBL" id="CADCUV010000007">
    <property type="protein sequence ID" value="CAA9383507.1"/>
    <property type="molecule type" value="Genomic_DNA"/>
</dbReference>
<gene>
    <name evidence="1" type="ORF">AVDCRST_MAG22-111</name>
</gene>
<proteinExistence type="predicted"/>
<accession>A0A6J4NB26</accession>